<proteinExistence type="predicted"/>
<dbReference type="OrthoDB" id="2915800at2"/>
<keyword evidence="3" id="KW-1185">Reference proteome</keyword>
<comment type="caution">
    <text evidence="2">The sequence shown here is derived from an EMBL/GenBank/DDBJ whole genome shotgun (WGS) entry which is preliminary data.</text>
</comment>
<sequence length="125" mass="14322">MRNKKVILPLLVIVIIGFIIILNNLLTTSSTTAIVTVLEKKYSEANEEAFVVVVPPNMKISEGYHEEAKTKIFIKEPMVWNLIKENKTYLVNYNNKQNGVSILDHIQNIDDNNAIDLNQTKNYFN</sequence>
<reference evidence="2 3" key="1">
    <citation type="submission" date="2018-06" db="EMBL/GenBank/DDBJ databases">
        <title>Freshwater and sediment microbial communities from various areas in North America, analyzing microbe dynamics in response to fracking.</title>
        <authorList>
            <person name="Lamendella R."/>
        </authorList>
    </citation>
    <scope>NUCLEOTIDE SEQUENCE [LARGE SCALE GENOMIC DNA]</scope>
    <source>
        <strain evidence="2 3">14_TX</strain>
    </source>
</reference>
<protein>
    <submittedName>
        <fullName evidence="2">Uncharacterized protein</fullName>
    </submittedName>
</protein>
<keyword evidence="1" id="KW-0812">Transmembrane</keyword>
<dbReference type="RefSeq" id="WP_113881221.1">
    <property type="nucleotide sequence ID" value="NZ_QNSF01000001.1"/>
</dbReference>
<gene>
    <name evidence="2" type="ORF">DFO70_101544</name>
</gene>
<accession>A0A366K6C8</accession>
<name>A0A366K6C8_CYTFI</name>
<evidence type="ECO:0000313" key="3">
    <source>
        <dbReference type="Proteomes" id="UP000252731"/>
    </source>
</evidence>
<evidence type="ECO:0000313" key="2">
    <source>
        <dbReference type="EMBL" id="RBP96728.1"/>
    </source>
</evidence>
<organism evidence="2 3">
    <name type="scientific">Cytobacillus firmus</name>
    <name type="common">Bacillus firmus</name>
    <dbReference type="NCBI Taxonomy" id="1399"/>
    <lineage>
        <taxon>Bacteria</taxon>
        <taxon>Bacillati</taxon>
        <taxon>Bacillota</taxon>
        <taxon>Bacilli</taxon>
        <taxon>Bacillales</taxon>
        <taxon>Bacillaceae</taxon>
        <taxon>Cytobacillus</taxon>
    </lineage>
</organism>
<evidence type="ECO:0000256" key="1">
    <source>
        <dbReference type="SAM" id="Phobius"/>
    </source>
</evidence>
<feature type="transmembrane region" description="Helical" evidence="1">
    <location>
        <begin position="7"/>
        <end position="26"/>
    </location>
</feature>
<dbReference type="Proteomes" id="UP000252731">
    <property type="component" value="Unassembled WGS sequence"/>
</dbReference>
<keyword evidence="1" id="KW-1133">Transmembrane helix</keyword>
<dbReference type="EMBL" id="QNSF01000001">
    <property type="protein sequence ID" value="RBP96728.1"/>
    <property type="molecule type" value="Genomic_DNA"/>
</dbReference>
<dbReference type="AlphaFoldDB" id="A0A366K6C8"/>
<keyword evidence="1" id="KW-0472">Membrane</keyword>